<dbReference type="GO" id="GO:0016020">
    <property type="term" value="C:membrane"/>
    <property type="evidence" value="ECO:0007669"/>
    <property type="project" value="UniProtKB-SubCell"/>
</dbReference>
<dbReference type="InterPro" id="IPR032675">
    <property type="entry name" value="LRR_dom_sf"/>
</dbReference>
<evidence type="ECO:0000256" key="5">
    <source>
        <dbReference type="ARBA" id="ARBA00023136"/>
    </source>
</evidence>
<keyword evidence="2 7" id="KW-0812">Transmembrane</keyword>
<dbReference type="PANTHER" id="PTHR48063">
    <property type="entry name" value="LRR RECEPTOR-LIKE KINASE"/>
    <property type="match status" value="1"/>
</dbReference>
<evidence type="ECO:0000256" key="2">
    <source>
        <dbReference type="ARBA" id="ARBA00022692"/>
    </source>
</evidence>
<evidence type="ECO:0000256" key="4">
    <source>
        <dbReference type="ARBA" id="ARBA00022989"/>
    </source>
</evidence>
<evidence type="ECO:0000256" key="7">
    <source>
        <dbReference type="SAM" id="Phobius"/>
    </source>
</evidence>
<evidence type="ECO:0000256" key="3">
    <source>
        <dbReference type="ARBA" id="ARBA00022729"/>
    </source>
</evidence>
<protein>
    <submittedName>
        <fullName evidence="8">Uncharacterized protein</fullName>
    </submittedName>
</protein>
<dbReference type="Gene3D" id="3.80.10.10">
    <property type="entry name" value="Ribonuclease Inhibitor"/>
    <property type="match status" value="1"/>
</dbReference>
<keyword evidence="5 7" id="KW-0472">Membrane</keyword>
<evidence type="ECO:0000256" key="6">
    <source>
        <dbReference type="ARBA" id="ARBA00023180"/>
    </source>
</evidence>
<dbReference type="Proteomes" id="UP000734854">
    <property type="component" value="Unassembled WGS sequence"/>
</dbReference>
<keyword evidence="6" id="KW-0325">Glycoprotein</keyword>
<organism evidence="8 9">
    <name type="scientific">Zingiber officinale</name>
    <name type="common">Ginger</name>
    <name type="synonym">Amomum zingiber</name>
    <dbReference type="NCBI Taxonomy" id="94328"/>
    <lineage>
        <taxon>Eukaryota</taxon>
        <taxon>Viridiplantae</taxon>
        <taxon>Streptophyta</taxon>
        <taxon>Embryophyta</taxon>
        <taxon>Tracheophyta</taxon>
        <taxon>Spermatophyta</taxon>
        <taxon>Magnoliopsida</taxon>
        <taxon>Liliopsida</taxon>
        <taxon>Zingiberales</taxon>
        <taxon>Zingiberaceae</taxon>
        <taxon>Zingiber</taxon>
    </lineage>
</organism>
<feature type="transmembrane region" description="Helical" evidence="7">
    <location>
        <begin position="81"/>
        <end position="99"/>
    </location>
</feature>
<keyword evidence="4 7" id="KW-1133">Transmembrane helix</keyword>
<dbReference type="EMBL" id="JACMSC010000008">
    <property type="protein sequence ID" value="KAG6511450.1"/>
    <property type="molecule type" value="Genomic_DNA"/>
</dbReference>
<keyword evidence="9" id="KW-1185">Reference proteome</keyword>
<proteinExistence type="predicted"/>
<gene>
    <name evidence="8" type="ORF">ZIOFF_029518</name>
</gene>
<comment type="subcellular location">
    <subcellularLocation>
        <location evidence="1">Membrane</location>
        <topology evidence="1">Single-pass type I membrane protein</topology>
    </subcellularLocation>
</comment>
<accession>A0A8J5L493</accession>
<evidence type="ECO:0000313" key="8">
    <source>
        <dbReference type="EMBL" id="KAG6511450.1"/>
    </source>
</evidence>
<evidence type="ECO:0000313" key="9">
    <source>
        <dbReference type="Proteomes" id="UP000734854"/>
    </source>
</evidence>
<dbReference type="SUPFAM" id="SSF52058">
    <property type="entry name" value="L domain-like"/>
    <property type="match status" value="1"/>
</dbReference>
<comment type="caution">
    <text evidence="8">The sequence shown here is derived from an EMBL/GenBank/DDBJ whole genome shotgun (WGS) entry which is preliminary data.</text>
</comment>
<name>A0A8J5L493_ZINOF</name>
<sequence length="134" mass="15501">MASRGSMDLSNNKISNEIPKKTTKLHELCFLNLSNHHLTERIPENINIVAEWASGEANHSPSQAADDEDGDNHETILDYDFILMGFVVGFWACFGMIIMKKSIRVALFQLDKICDWIYVQMTMKFFELKSKWQR</sequence>
<dbReference type="AlphaFoldDB" id="A0A8J5L493"/>
<evidence type="ECO:0000256" key="1">
    <source>
        <dbReference type="ARBA" id="ARBA00004479"/>
    </source>
</evidence>
<reference evidence="8 9" key="1">
    <citation type="submission" date="2020-08" db="EMBL/GenBank/DDBJ databases">
        <title>Plant Genome Project.</title>
        <authorList>
            <person name="Zhang R.-G."/>
        </authorList>
    </citation>
    <scope>NUCLEOTIDE SEQUENCE [LARGE SCALE GENOMIC DNA]</scope>
    <source>
        <tissue evidence="8">Rhizome</tissue>
    </source>
</reference>
<dbReference type="InterPro" id="IPR046956">
    <property type="entry name" value="RLP23-like"/>
</dbReference>
<dbReference type="PANTHER" id="PTHR48063:SF112">
    <property type="entry name" value="RECEPTOR LIKE PROTEIN 30-LIKE"/>
    <property type="match status" value="1"/>
</dbReference>
<keyword evidence="3" id="KW-0732">Signal</keyword>